<proteinExistence type="predicted"/>
<evidence type="ECO:0000259" key="2">
    <source>
        <dbReference type="Pfam" id="PF08281"/>
    </source>
</evidence>
<dbReference type="GO" id="GO:0003677">
    <property type="term" value="F:DNA binding"/>
    <property type="evidence" value="ECO:0007669"/>
    <property type="project" value="InterPro"/>
</dbReference>
<protein>
    <submittedName>
        <fullName evidence="3">RNA polymerase sigma factor (Sigma-70 family)</fullName>
    </submittedName>
</protein>
<evidence type="ECO:0000313" key="4">
    <source>
        <dbReference type="Proteomes" id="UP000245778"/>
    </source>
</evidence>
<reference evidence="3 4" key="1">
    <citation type="submission" date="2018-04" db="EMBL/GenBank/DDBJ databases">
        <title>Genomic Encyclopedia of Type Strains, Phase IV (KMG-IV): sequencing the most valuable type-strain genomes for metagenomic binning, comparative biology and taxonomic classification.</title>
        <authorList>
            <person name="Goeker M."/>
        </authorList>
    </citation>
    <scope>NUCLEOTIDE SEQUENCE [LARGE SCALE GENOMIC DNA]</scope>
    <source>
        <strain evidence="3 4">DSM 26588</strain>
    </source>
</reference>
<dbReference type="OrthoDB" id="9806818at2"/>
<dbReference type="GO" id="GO:0006352">
    <property type="term" value="P:DNA-templated transcription initiation"/>
    <property type="evidence" value="ECO:0007669"/>
    <property type="project" value="InterPro"/>
</dbReference>
<name>A0A2U1C1D7_9FIRM</name>
<sequence length="183" mass="21325">MSREKNIFEKFPQKWPKGVFARRVGGERGNNDLPSGAKGGEKMDLDRHDEHKQHAFDSFCKKVIRCEAYNAYRAIGRRQDLEIPFSQLPEEAMEALATWDVYPWEYTSFPVGGDVILIKDDRLADALTALPQRFRDILLMYWFLELADREIGERLSLSRRTVNNRRQQAYELLKRLMGGDANE</sequence>
<dbReference type="Pfam" id="PF08281">
    <property type="entry name" value="Sigma70_r4_2"/>
    <property type="match status" value="1"/>
</dbReference>
<dbReference type="Proteomes" id="UP000245778">
    <property type="component" value="Unassembled WGS sequence"/>
</dbReference>
<dbReference type="InterPro" id="IPR013324">
    <property type="entry name" value="RNA_pol_sigma_r3/r4-like"/>
</dbReference>
<comment type="caution">
    <text evidence="3">The sequence shown here is derived from an EMBL/GenBank/DDBJ whole genome shotgun (WGS) entry which is preliminary data.</text>
</comment>
<dbReference type="CDD" id="cd06171">
    <property type="entry name" value="Sigma70_r4"/>
    <property type="match status" value="1"/>
</dbReference>
<gene>
    <name evidence="3" type="ORF">C7373_105140</name>
</gene>
<evidence type="ECO:0000256" key="1">
    <source>
        <dbReference type="SAM" id="MobiDB-lite"/>
    </source>
</evidence>
<dbReference type="SUPFAM" id="SSF88659">
    <property type="entry name" value="Sigma3 and sigma4 domains of RNA polymerase sigma factors"/>
    <property type="match status" value="1"/>
</dbReference>
<organism evidence="3 4">
    <name type="scientific">Intestinimonas butyriciproducens</name>
    <dbReference type="NCBI Taxonomy" id="1297617"/>
    <lineage>
        <taxon>Bacteria</taxon>
        <taxon>Bacillati</taxon>
        <taxon>Bacillota</taxon>
        <taxon>Clostridia</taxon>
        <taxon>Eubacteriales</taxon>
        <taxon>Intestinimonas</taxon>
    </lineage>
</organism>
<evidence type="ECO:0000313" key="3">
    <source>
        <dbReference type="EMBL" id="PVY54720.1"/>
    </source>
</evidence>
<dbReference type="InterPro" id="IPR013249">
    <property type="entry name" value="RNA_pol_sigma70_r4_t2"/>
</dbReference>
<dbReference type="InterPro" id="IPR036388">
    <property type="entry name" value="WH-like_DNA-bd_sf"/>
</dbReference>
<feature type="region of interest" description="Disordered" evidence="1">
    <location>
        <begin position="23"/>
        <end position="44"/>
    </location>
</feature>
<dbReference type="GO" id="GO:0016987">
    <property type="term" value="F:sigma factor activity"/>
    <property type="evidence" value="ECO:0007669"/>
    <property type="project" value="InterPro"/>
</dbReference>
<dbReference type="EMBL" id="QEKK01000005">
    <property type="protein sequence ID" value="PVY54720.1"/>
    <property type="molecule type" value="Genomic_DNA"/>
</dbReference>
<dbReference type="AlphaFoldDB" id="A0A2U1C1D7"/>
<accession>A0A2U1C1D7</accession>
<dbReference type="Gene3D" id="1.10.10.10">
    <property type="entry name" value="Winged helix-like DNA-binding domain superfamily/Winged helix DNA-binding domain"/>
    <property type="match status" value="1"/>
</dbReference>
<feature type="domain" description="RNA polymerase sigma factor 70 region 4 type 2" evidence="2">
    <location>
        <begin position="122"/>
        <end position="172"/>
    </location>
</feature>